<dbReference type="Pfam" id="PF04968">
    <property type="entry name" value="CHORD"/>
    <property type="match status" value="2"/>
</dbReference>
<dbReference type="Proteomes" id="UP000695022">
    <property type="component" value="Unplaced"/>
</dbReference>
<dbReference type="InterPro" id="IPR008978">
    <property type="entry name" value="HSP20-like_chaperone"/>
</dbReference>
<dbReference type="PANTHER" id="PTHR46983:SF3">
    <property type="entry name" value="CHPADIPLOID STATE MAINTENANCE PROTEIN CHPA"/>
    <property type="match status" value="1"/>
</dbReference>
<evidence type="ECO:0000313" key="6">
    <source>
        <dbReference type="Proteomes" id="UP000695022"/>
    </source>
</evidence>
<proteinExistence type="predicted"/>
<protein>
    <submittedName>
        <fullName evidence="7">LOW QUALITY PROTEIN: cysteine and histidine-rich domain-containing protein 1-like</fullName>
    </submittedName>
</protein>
<dbReference type="PROSITE" id="PS51203">
    <property type="entry name" value="CS"/>
    <property type="match status" value="1"/>
</dbReference>
<keyword evidence="1" id="KW-0479">Metal-binding</keyword>
<dbReference type="GeneID" id="106814790"/>
<evidence type="ECO:0000256" key="2">
    <source>
        <dbReference type="ARBA" id="ARBA00022737"/>
    </source>
</evidence>
<dbReference type="PANTHER" id="PTHR46983">
    <property type="entry name" value="CYSTEINE AND HISTIDINE-RICH DOMAIN-CONTAINING PROTEIN 1"/>
    <property type="match status" value="1"/>
</dbReference>
<feature type="domain" description="CHORD" evidence="5">
    <location>
        <begin position="15"/>
        <end position="74"/>
    </location>
</feature>
<keyword evidence="3" id="KW-0862">Zinc</keyword>
<feature type="domain" description="CHORD" evidence="5">
    <location>
        <begin position="162"/>
        <end position="221"/>
    </location>
</feature>
<dbReference type="InterPro" id="IPR007051">
    <property type="entry name" value="CHORD_dom"/>
</dbReference>
<evidence type="ECO:0000259" key="5">
    <source>
        <dbReference type="PROSITE" id="PS51401"/>
    </source>
</evidence>
<dbReference type="InterPro" id="IPR007052">
    <property type="entry name" value="CS_dom"/>
</dbReference>
<dbReference type="RefSeq" id="XP_014674625.1">
    <property type="nucleotide sequence ID" value="XM_014819139.1"/>
</dbReference>
<dbReference type="SUPFAM" id="SSF49764">
    <property type="entry name" value="HSP20-like chaperones"/>
    <property type="match status" value="1"/>
</dbReference>
<reference evidence="7" key="1">
    <citation type="submission" date="2025-08" db="UniProtKB">
        <authorList>
            <consortium name="RefSeq"/>
        </authorList>
    </citation>
    <scope>IDENTIFICATION</scope>
</reference>
<gene>
    <name evidence="7" type="primary">LOC106814790</name>
</gene>
<evidence type="ECO:0000256" key="3">
    <source>
        <dbReference type="ARBA" id="ARBA00022833"/>
    </source>
</evidence>
<organism evidence="6 7">
    <name type="scientific">Priapulus caudatus</name>
    <name type="common">Priapulid worm</name>
    <dbReference type="NCBI Taxonomy" id="37621"/>
    <lineage>
        <taxon>Eukaryota</taxon>
        <taxon>Metazoa</taxon>
        <taxon>Ecdysozoa</taxon>
        <taxon>Scalidophora</taxon>
        <taxon>Priapulida</taxon>
        <taxon>Priapulimorpha</taxon>
        <taxon>Priapulimorphida</taxon>
        <taxon>Priapulidae</taxon>
        <taxon>Priapulus</taxon>
    </lineage>
</organism>
<evidence type="ECO:0000259" key="4">
    <source>
        <dbReference type="PROSITE" id="PS51203"/>
    </source>
</evidence>
<evidence type="ECO:0000313" key="7">
    <source>
        <dbReference type="RefSeq" id="XP_014674625.1"/>
    </source>
</evidence>
<dbReference type="Gene3D" id="4.10.1130.20">
    <property type="match status" value="2"/>
</dbReference>
<feature type="domain" description="CS" evidence="4">
    <location>
        <begin position="234"/>
        <end position="324"/>
    </location>
</feature>
<accession>A0ABM1ER04</accession>
<dbReference type="InterPro" id="IPR039790">
    <property type="entry name" value="CHRD1"/>
</dbReference>
<sequence>MTSAPASDEANWLQCYNKGCGCKFDPTTNSEKSCKHHPGLPVFHDAYKGWGCCNKKVTDFTEFLNIPGCTNDFHSNIKPVEPGKQQTDAGDKDEVIVSECPKPLTRLQPPPEDEPMQRLPVTVAATLKSALSRDLEELSIAKEGGGDKENVDTAKVVVGTSCKNNTCHATYSGMYSSTRYVCLHPGVPIFHEGMKYWSCCQRKTSDFDNFLKQEGCDLGSHVWVKKQGASTQTAVACRYDWHQTAHIVVLTIYSKVADPESSYVEANRTCATVHVTFDRGGSVFEKSMRLGGIIDNTSSTVTMTATKVEVKLRKAEPFPWQYLDLPRVADSGAN</sequence>
<keyword evidence="6" id="KW-1185">Reference proteome</keyword>
<name>A0ABM1ER04_PRICU</name>
<dbReference type="Gene3D" id="2.60.40.790">
    <property type="match status" value="1"/>
</dbReference>
<keyword evidence="2" id="KW-0677">Repeat</keyword>
<dbReference type="PROSITE" id="PS51401">
    <property type="entry name" value="CHORD"/>
    <property type="match status" value="2"/>
</dbReference>
<dbReference type="Pfam" id="PF04969">
    <property type="entry name" value="CS"/>
    <property type="match status" value="1"/>
</dbReference>
<evidence type="ECO:0000256" key="1">
    <source>
        <dbReference type="ARBA" id="ARBA00022723"/>
    </source>
</evidence>